<keyword evidence="9" id="KW-0393">Immunoglobulin domain</keyword>
<evidence type="ECO:0000256" key="1">
    <source>
        <dbReference type="ARBA" id="ARBA00004251"/>
    </source>
</evidence>
<evidence type="ECO:0000313" key="13">
    <source>
        <dbReference type="Proteomes" id="UP001295444"/>
    </source>
</evidence>
<dbReference type="GO" id="GO:0019871">
    <property type="term" value="F:sodium channel inhibitor activity"/>
    <property type="evidence" value="ECO:0007669"/>
    <property type="project" value="TreeGrafter"/>
</dbReference>
<evidence type="ECO:0000256" key="5">
    <source>
        <dbReference type="ARBA" id="ARBA00022989"/>
    </source>
</evidence>
<sequence length="255" mass="28974">MDSWSRFLLCLMTVSCCWAGCVEVDSETEAVLGHEFKIRCISCKKRGETTAVTFVEWFFKEKGTEEFDRRQTARQCVSQGAEAARHGTARHGTAGCQEEEASTDRQKIYIYNYPQDDILDERFKGRLVWNGSRNTEDIQDMSVIITNVSYSHHGDYICKVNRTLTFNSHEYNTNVTKFIHLTVVAKANRDIASIVSEIMMYVLIVVLTIWLVAEMIYCYRKIAAAGEEAVPENASDYLAITSDSKDNCLGEQPQV</sequence>
<dbReference type="GO" id="GO:0034220">
    <property type="term" value="P:monoatomic ion transmembrane transport"/>
    <property type="evidence" value="ECO:0007669"/>
    <property type="project" value="UniProtKB-KW"/>
</dbReference>
<reference evidence="12" key="1">
    <citation type="submission" date="2022-03" db="EMBL/GenBank/DDBJ databases">
        <authorList>
            <person name="Alioto T."/>
            <person name="Alioto T."/>
            <person name="Gomez Garrido J."/>
        </authorList>
    </citation>
    <scope>NUCLEOTIDE SEQUENCE</scope>
</reference>
<feature type="transmembrane region" description="Helical" evidence="10">
    <location>
        <begin position="198"/>
        <end position="219"/>
    </location>
</feature>
<dbReference type="InterPro" id="IPR036179">
    <property type="entry name" value="Ig-like_dom_sf"/>
</dbReference>
<feature type="signal peptide" evidence="11">
    <location>
        <begin position="1"/>
        <end position="19"/>
    </location>
</feature>
<dbReference type="GO" id="GO:0086091">
    <property type="term" value="P:regulation of heart rate by cardiac conduction"/>
    <property type="evidence" value="ECO:0007669"/>
    <property type="project" value="TreeGrafter"/>
</dbReference>
<evidence type="ECO:0000256" key="4">
    <source>
        <dbReference type="ARBA" id="ARBA00022729"/>
    </source>
</evidence>
<keyword evidence="4 11" id="KW-0732">Signal</keyword>
<evidence type="ECO:0000256" key="8">
    <source>
        <dbReference type="ARBA" id="ARBA00023180"/>
    </source>
</evidence>
<dbReference type="EMBL" id="OW240921">
    <property type="protein sequence ID" value="CAH2318206.1"/>
    <property type="molecule type" value="Genomic_DNA"/>
</dbReference>
<keyword evidence="7" id="KW-1015">Disulfide bond</keyword>
<keyword evidence="13" id="KW-1185">Reference proteome</keyword>
<evidence type="ECO:0000256" key="7">
    <source>
        <dbReference type="ARBA" id="ARBA00023157"/>
    </source>
</evidence>
<dbReference type="Proteomes" id="UP001295444">
    <property type="component" value="Chromosome 10"/>
</dbReference>
<keyword evidence="12" id="KW-0407">Ion channel</keyword>
<dbReference type="PANTHER" id="PTHR10546">
    <property type="entry name" value="SODIUM CHANNEL SUBUNIT BETA-1 AND 3"/>
    <property type="match status" value="1"/>
</dbReference>
<dbReference type="GO" id="GO:0086002">
    <property type="term" value="P:cardiac muscle cell action potential involved in contraction"/>
    <property type="evidence" value="ECO:0007669"/>
    <property type="project" value="TreeGrafter"/>
</dbReference>
<dbReference type="AlphaFoldDB" id="A0AAD1T5P3"/>
<dbReference type="GO" id="GO:0006814">
    <property type="term" value="P:sodium ion transport"/>
    <property type="evidence" value="ECO:0007669"/>
    <property type="project" value="InterPro"/>
</dbReference>
<evidence type="ECO:0000256" key="3">
    <source>
        <dbReference type="ARBA" id="ARBA00022692"/>
    </source>
</evidence>
<evidence type="ECO:0000256" key="6">
    <source>
        <dbReference type="ARBA" id="ARBA00023136"/>
    </source>
</evidence>
<accession>A0AAD1T5P3</accession>
<evidence type="ECO:0000256" key="11">
    <source>
        <dbReference type="SAM" id="SignalP"/>
    </source>
</evidence>
<protein>
    <submittedName>
        <fullName evidence="12">Sodium channel subunit beta-1</fullName>
    </submittedName>
</protein>
<feature type="chain" id="PRO_5042101645" evidence="11">
    <location>
        <begin position="20"/>
        <end position="255"/>
    </location>
</feature>
<keyword evidence="8" id="KW-0325">Glycoprotein</keyword>
<dbReference type="GO" id="GO:0001518">
    <property type="term" value="C:voltage-gated sodium channel complex"/>
    <property type="evidence" value="ECO:0007669"/>
    <property type="project" value="InterPro"/>
</dbReference>
<keyword evidence="5 10" id="KW-1133">Transmembrane helix</keyword>
<evidence type="ECO:0000256" key="2">
    <source>
        <dbReference type="ARBA" id="ARBA00022475"/>
    </source>
</evidence>
<evidence type="ECO:0000313" key="12">
    <source>
        <dbReference type="EMBL" id="CAH2318206.1"/>
    </source>
</evidence>
<keyword evidence="3 10" id="KW-0812">Transmembrane</keyword>
<comment type="subcellular location">
    <subcellularLocation>
        <location evidence="1">Cell membrane</location>
        <topology evidence="1">Single-pass type I membrane protein</topology>
    </subcellularLocation>
</comment>
<keyword evidence="2" id="KW-1003">Cell membrane</keyword>
<proteinExistence type="predicted"/>
<gene>
    <name evidence="12" type="ORF">PECUL_23A011988</name>
</gene>
<dbReference type="GO" id="GO:0044325">
    <property type="term" value="F:transmembrane transporter binding"/>
    <property type="evidence" value="ECO:0007669"/>
    <property type="project" value="TreeGrafter"/>
</dbReference>
<dbReference type="InterPro" id="IPR027098">
    <property type="entry name" value="Na_channel_b1/b3"/>
</dbReference>
<dbReference type="PANTHER" id="PTHR10546:SF2">
    <property type="entry name" value="SODIUM CHANNEL SUBUNIT BETA-1"/>
    <property type="match status" value="1"/>
</dbReference>
<organism evidence="12 13">
    <name type="scientific">Pelobates cultripes</name>
    <name type="common">Western spadefoot toad</name>
    <dbReference type="NCBI Taxonomy" id="61616"/>
    <lineage>
        <taxon>Eukaryota</taxon>
        <taxon>Metazoa</taxon>
        <taxon>Chordata</taxon>
        <taxon>Craniata</taxon>
        <taxon>Vertebrata</taxon>
        <taxon>Euteleostomi</taxon>
        <taxon>Amphibia</taxon>
        <taxon>Batrachia</taxon>
        <taxon>Anura</taxon>
        <taxon>Pelobatoidea</taxon>
        <taxon>Pelobatidae</taxon>
        <taxon>Pelobates</taxon>
    </lineage>
</organism>
<name>A0AAD1T5P3_PELCU</name>
<dbReference type="Gene3D" id="2.60.40.10">
    <property type="entry name" value="Immunoglobulins"/>
    <property type="match status" value="1"/>
</dbReference>
<keyword evidence="6 10" id="KW-0472">Membrane</keyword>
<evidence type="ECO:0000256" key="9">
    <source>
        <dbReference type="ARBA" id="ARBA00023319"/>
    </source>
</evidence>
<dbReference type="SUPFAM" id="SSF48726">
    <property type="entry name" value="Immunoglobulin"/>
    <property type="match status" value="1"/>
</dbReference>
<dbReference type="InterPro" id="IPR013783">
    <property type="entry name" value="Ig-like_fold"/>
</dbReference>
<keyword evidence="12" id="KW-0813">Transport</keyword>
<keyword evidence="12" id="KW-0406">Ion transport</keyword>
<evidence type="ECO:0000256" key="10">
    <source>
        <dbReference type="SAM" id="Phobius"/>
    </source>
</evidence>